<dbReference type="InterPro" id="IPR003715">
    <property type="entry name" value="Poly_export_N"/>
</dbReference>
<dbReference type="GO" id="GO:0009279">
    <property type="term" value="C:cell outer membrane"/>
    <property type="evidence" value="ECO:0007669"/>
    <property type="project" value="UniProtKB-SubCell"/>
</dbReference>
<evidence type="ECO:0000256" key="3">
    <source>
        <dbReference type="ARBA" id="ARBA00022448"/>
    </source>
</evidence>
<accession>A0A848IH65</accession>
<keyword evidence="6" id="KW-0812">Transmembrane</keyword>
<dbReference type="AlphaFoldDB" id="A0A848IH65"/>
<dbReference type="Pfam" id="PF02563">
    <property type="entry name" value="Poly_export"/>
    <property type="match status" value="1"/>
</dbReference>
<comment type="similarity">
    <text evidence="2">Belongs to the BexD/CtrA/VexA family.</text>
</comment>
<evidence type="ECO:0000256" key="4">
    <source>
        <dbReference type="ARBA" id="ARBA00022452"/>
    </source>
</evidence>
<dbReference type="GO" id="GO:0015288">
    <property type="term" value="F:porin activity"/>
    <property type="evidence" value="ECO:0007669"/>
    <property type="project" value="UniProtKB-KW"/>
</dbReference>
<organism evidence="18 19">
    <name type="scientific">Paraburkholderia polaris</name>
    <dbReference type="NCBI Taxonomy" id="2728848"/>
    <lineage>
        <taxon>Bacteria</taxon>
        <taxon>Pseudomonadati</taxon>
        <taxon>Pseudomonadota</taxon>
        <taxon>Betaproteobacteria</taxon>
        <taxon>Burkholderiales</taxon>
        <taxon>Burkholderiaceae</taxon>
        <taxon>Paraburkholderia</taxon>
    </lineage>
</organism>
<feature type="domain" description="Polysaccharide export protein N-terminal" evidence="16">
    <location>
        <begin position="79"/>
        <end position="178"/>
    </location>
</feature>
<evidence type="ECO:0000259" key="16">
    <source>
        <dbReference type="Pfam" id="PF02563"/>
    </source>
</evidence>
<evidence type="ECO:0000256" key="5">
    <source>
        <dbReference type="ARBA" id="ARBA00022597"/>
    </source>
</evidence>
<evidence type="ECO:0000256" key="14">
    <source>
        <dbReference type="ARBA" id="ARBA00023288"/>
    </source>
</evidence>
<keyword evidence="3" id="KW-0813">Transport</keyword>
<evidence type="ECO:0000256" key="9">
    <source>
        <dbReference type="ARBA" id="ARBA00023065"/>
    </source>
</evidence>
<evidence type="ECO:0000256" key="7">
    <source>
        <dbReference type="ARBA" id="ARBA00022729"/>
    </source>
</evidence>
<sequence length="385" mass="40992">MYFKLENLKMLIGVCAMTALSGCVFAPGMKFDANTPLDASTPASVPSVIDITPTLVAQNSVARRKTEMQDAGYSDLMRKPPIYKIGPADVLSVIVWDHPELVMPNITYTIGSTSGNLPTAAGLSTQSLPGYIVSQDGYIQFPYIGTLKVAGLTEVEANRALTAQLDKYLKSPQITLRVIGYRSQKVFIDGEVRGAGLQSITDMPMTLPLALNEAGGIASTGDPTRIALSRGGKTYTISIPQLVANGVNPNDIGLLDNDVLHIPQLLDSRVYVMGEVTRQSAVPFRSDGRLSLSEALGDAGGVNPVSADPNGIYVIRPIAAGAVPLVYRLESRSPTALGLAQNFQLQAGDLVYVEAAGVVRWNRLVSQLVGGTTGAYYLQHTITPN</sequence>
<keyword evidence="5 18" id="KW-0762">Sugar transport</keyword>
<evidence type="ECO:0000256" key="6">
    <source>
        <dbReference type="ARBA" id="ARBA00022692"/>
    </source>
</evidence>
<gene>
    <name evidence="18" type="ORF">HHL24_13675</name>
</gene>
<dbReference type="Proteomes" id="UP000544134">
    <property type="component" value="Unassembled WGS sequence"/>
</dbReference>
<evidence type="ECO:0000259" key="17">
    <source>
        <dbReference type="Pfam" id="PF22461"/>
    </source>
</evidence>
<evidence type="ECO:0000313" key="19">
    <source>
        <dbReference type="Proteomes" id="UP000544134"/>
    </source>
</evidence>
<dbReference type="EMBL" id="JABBGJ010000013">
    <property type="protein sequence ID" value="NML98993.1"/>
    <property type="molecule type" value="Genomic_DNA"/>
</dbReference>
<keyword evidence="13" id="KW-0998">Cell outer membrane</keyword>
<evidence type="ECO:0000256" key="10">
    <source>
        <dbReference type="ARBA" id="ARBA00023114"/>
    </source>
</evidence>
<keyword evidence="10" id="KW-0626">Porin</keyword>
<keyword evidence="19" id="KW-1185">Reference proteome</keyword>
<proteinExistence type="inferred from homology"/>
<keyword evidence="7 15" id="KW-0732">Signal</keyword>
<dbReference type="GO" id="GO:0046930">
    <property type="term" value="C:pore complex"/>
    <property type="evidence" value="ECO:0007669"/>
    <property type="project" value="UniProtKB-KW"/>
</dbReference>
<comment type="caution">
    <text evidence="18">The sequence shown here is derived from an EMBL/GenBank/DDBJ whole genome shotgun (WGS) entry which is preliminary data.</text>
</comment>
<keyword evidence="14" id="KW-0449">Lipoprotein</keyword>
<evidence type="ECO:0000313" key="18">
    <source>
        <dbReference type="EMBL" id="NML98993.1"/>
    </source>
</evidence>
<dbReference type="PROSITE" id="PS51257">
    <property type="entry name" value="PROKAR_LIPOPROTEIN"/>
    <property type="match status" value="1"/>
</dbReference>
<keyword evidence="8" id="KW-0625">Polysaccharide transport</keyword>
<keyword evidence="12" id="KW-0564">Palmitate</keyword>
<comment type="subcellular location">
    <subcellularLocation>
        <location evidence="1">Cell outer membrane</location>
        <topology evidence="1">Multi-pass membrane protein</topology>
    </subcellularLocation>
</comment>
<keyword evidence="4" id="KW-1134">Transmembrane beta strand</keyword>
<feature type="signal peptide" evidence="15">
    <location>
        <begin position="1"/>
        <end position="26"/>
    </location>
</feature>
<evidence type="ECO:0000256" key="13">
    <source>
        <dbReference type="ARBA" id="ARBA00023237"/>
    </source>
</evidence>
<feature type="chain" id="PRO_5032763499" evidence="15">
    <location>
        <begin position="27"/>
        <end position="385"/>
    </location>
</feature>
<dbReference type="Gene3D" id="3.30.1950.10">
    <property type="entry name" value="wza like domain"/>
    <property type="match status" value="1"/>
</dbReference>
<feature type="domain" description="SLBB" evidence="17">
    <location>
        <begin position="269"/>
        <end position="353"/>
    </location>
</feature>
<dbReference type="PANTHER" id="PTHR33619">
    <property type="entry name" value="POLYSACCHARIDE EXPORT PROTEIN GFCE-RELATED"/>
    <property type="match status" value="1"/>
</dbReference>
<feature type="domain" description="SLBB" evidence="17">
    <location>
        <begin position="184"/>
        <end position="262"/>
    </location>
</feature>
<evidence type="ECO:0000256" key="8">
    <source>
        <dbReference type="ARBA" id="ARBA00023047"/>
    </source>
</evidence>
<dbReference type="GO" id="GO:0006811">
    <property type="term" value="P:monoatomic ion transport"/>
    <property type="evidence" value="ECO:0007669"/>
    <property type="project" value="UniProtKB-KW"/>
</dbReference>
<dbReference type="GO" id="GO:0015159">
    <property type="term" value="F:polysaccharide transmembrane transporter activity"/>
    <property type="evidence" value="ECO:0007669"/>
    <property type="project" value="InterPro"/>
</dbReference>
<evidence type="ECO:0000256" key="11">
    <source>
        <dbReference type="ARBA" id="ARBA00023136"/>
    </source>
</evidence>
<dbReference type="InterPro" id="IPR054765">
    <property type="entry name" value="SLBB_dom"/>
</dbReference>
<evidence type="ECO:0000256" key="12">
    <source>
        <dbReference type="ARBA" id="ARBA00023139"/>
    </source>
</evidence>
<dbReference type="Pfam" id="PF22461">
    <property type="entry name" value="SLBB_2"/>
    <property type="match status" value="2"/>
</dbReference>
<dbReference type="InterPro" id="IPR049712">
    <property type="entry name" value="Poly_export"/>
</dbReference>
<evidence type="ECO:0000256" key="15">
    <source>
        <dbReference type="SAM" id="SignalP"/>
    </source>
</evidence>
<name>A0A848IH65_9BURK</name>
<dbReference type="Gene3D" id="3.10.560.10">
    <property type="entry name" value="Outer membrane lipoprotein wza domain like"/>
    <property type="match status" value="2"/>
</dbReference>
<evidence type="ECO:0000256" key="2">
    <source>
        <dbReference type="ARBA" id="ARBA00009450"/>
    </source>
</evidence>
<dbReference type="PANTHER" id="PTHR33619:SF3">
    <property type="entry name" value="POLYSACCHARIDE EXPORT PROTEIN GFCE-RELATED"/>
    <property type="match status" value="1"/>
</dbReference>
<evidence type="ECO:0000256" key="1">
    <source>
        <dbReference type="ARBA" id="ARBA00004571"/>
    </source>
</evidence>
<protein>
    <submittedName>
        <fullName evidence="18">Sugar transporter</fullName>
    </submittedName>
</protein>
<reference evidence="18 19" key="1">
    <citation type="submission" date="2020-04" db="EMBL/GenBank/DDBJ databases">
        <title>Paraburkholderia sp. RP-4-7 isolated from soil.</title>
        <authorList>
            <person name="Dahal R.H."/>
        </authorList>
    </citation>
    <scope>NUCLEOTIDE SEQUENCE [LARGE SCALE GENOMIC DNA]</scope>
    <source>
        <strain evidence="18 19">RP-4-7</strain>
    </source>
</reference>
<keyword evidence="9" id="KW-0406">Ion transport</keyword>
<keyword evidence="11" id="KW-0472">Membrane</keyword>